<reference evidence="2" key="1">
    <citation type="journal article" date="2019" name="Sci. Rep.">
        <title>Draft genome of Tanacetum cinerariifolium, the natural source of mosquito coil.</title>
        <authorList>
            <person name="Yamashiro T."/>
            <person name="Shiraishi A."/>
            <person name="Satake H."/>
            <person name="Nakayama K."/>
        </authorList>
    </citation>
    <scope>NUCLEOTIDE SEQUENCE</scope>
</reference>
<accession>A0A699UMI1</accession>
<organism evidence="2">
    <name type="scientific">Tanacetum cinerariifolium</name>
    <name type="common">Dalmatian daisy</name>
    <name type="synonym">Chrysanthemum cinerariifolium</name>
    <dbReference type="NCBI Taxonomy" id="118510"/>
    <lineage>
        <taxon>Eukaryota</taxon>
        <taxon>Viridiplantae</taxon>
        <taxon>Streptophyta</taxon>
        <taxon>Embryophyta</taxon>
        <taxon>Tracheophyta</taxon>
        <taxon>Spermatophyta</taxon>
        <taxon>Magnoliopsida</taxon>
        <taxon>eudicotyledons</taxon>
        <taxon>Gunneridae</taxon>
        <taxon>Pentapetalae</taxon>
        <taxon>asterids</taxon>
        <taxon>campanulids</taxon>
        <taxon>Asterales</taxon>
        <taxon>Asteraceae</taxon>
        <taxon>Asteroideae</taxon>
        <taxon>Anthemideae</taxon>
        <taxon>Anthemidinae</taxon>
        <taxon>Tanacetum</taxon>
    </lineage>
</organism>
<name>A0A699UMI1_TANCI</name>
<feature type="non-terminal residue" evidence="2">
    <location>
        <position position="161"/>
    </location>
</feature>
<dbReference type="EMBL" id="BKCJ011347501">
    <property type="protein sequence ID" value="GFD23790.1"/>
    <property type="molecule type" value="Genomic_DNA"/>
</dbReference>
<comment type="caution">
    <text evidence="2">The sequence shown here is derived from an EMBL/GenBank/DDBJ whole genome shotgun (WGS) entry which is preliminary data.</text>
</comment>
<evidence type="ECO:0000313" key="2">
    <source>
        <dbReference type="EMBL" id="GFD23790.1"/>
    </source>
</evidence>
<dbReference type="AlphaFoldDB" id="A0A699UMI1"/>
<gene>
    <name evidence="2" type="ORF">Tci_895759</name>
</gene>
<feature type="compositionally biased region" description="Polar residues" evidence="1">
    <location>
        <begin position="65"/>
        <end position="74"/>
    </location>
</feature>
<protein>
    <submittedName>
        <fullName evidence="2">Uncharacterized protein</fullName>
    </submittedName>
</protein>
<feature type="non-terminal residue" evidence="2">
    <location>
        <position position="1"/>
    </location>
</feature>
<proteinExistence type="predicted"/>
<sequence>SRRARDKYHNLKDDDLMKNIFNSGRYKDKVGMKIPDWMIIEEMKQTEHYRMYAEVFGIDVPRIKSQPTDSTQGTHKIPSTPRSTHLTSPAPVPTIDKSDELILQDTSKVSLAKHKSRQEQEARENVALVEKHLAYEEIEKMVEGQEHVIDDSSIPRNDEHN</sequence>
<feature type="region of interest" description="Disordered" evidence="1">
    <location>
        <begin position="63"/>
        <end position="101"/>
    </location>
</feature>
<evidence type="ECO:0000256" key="1">
    <source>
        <dbReference type="SAM" id="MobiDB-lite"/>
    </source>
</evidence>